<evidence type="ECO:0000256" key="4">
    <source>
        <dbReference type="ARBA" id="ARBA00022618"/>
    </source>
</evidence>
<keyword evidence="9 12" id="KW-0131">Cell cycle</keyword>
<evidence type="ECO:0000256" key="8">
    <source>
        <dbReference type="ARBA" id="ARBA00023242"/>
    </source>
</evidence>
<dbReference type="Proteomes" id="UP001142489">
    <property type="component" value="Unassembled WGS sequence"/>
</dbReference>
<evidence type="ECO:0000313" key="15">
    <source>
        <dbReference type="Proteomes" id="UP001142489"/>
    </source>
</evidence>
<dbReference type="GO" id="GO:0031262">
    <property type="term" value="C:Ndc80 complex"/>
    <property type="evidence" value="ECO:0007669"/>
    <property type="project" value="TreeGrafter"/>
</dbReference>
<evidence type="ECO:0000256" key="13">
    <source>
        <dbReference type="SAM" id="Coils"/>
    </source>
</evidence>
<dbReference type="GO" id="GO:0007059">
    <property type="term" value="P:chromosome segregation"/>
    <property type="evidence" value="ECO:0007669"/>
    <property type="project" value="TreeGrafter"/>
</dbReference>
<evidence type="ECO:0000256" key="3">
    <source>
        <dbReference type="ARBA" id="ARBA00022454"/>
    </source>
</evidence>
<evidence type="ECO:0000256" key="5">
    <source>
        <dbReference type="ARBA" id="ARBA00022776"/>
    </source>
</evidence>
<sequence length="214" mass="25043">MFLSLFKIIQMAHQAAMAAFNEKMQNMEKLSKELLKLMAEGKAVEMLKDSLAKQEQMIDKLLETQKTTKQLVRELMTTEEEVAQKLSDKEEELKARLQRLQKIEDDLHQARKEETTLKTRTKYPSMKELEALKEEIKQQESNEAKEAEASTSTRYLIHLYYEMCQIDWDYSCEPSVIKGTHYGTDIAQTINLDSTQVSRWFISDFLWSLVSTSW</sequence>
<keyword evidence="6 12" id="KW-0995">Kinetochore</keyword>
<evidence type="ECO:0000313" key="14">
    <source>
        <dbReference type="EMBL" id="KAJ7317312.1"/>
    </source>
</evidence>
<keyword evidence="3 12" id="KW-0158">Chromosome</keyword>
<keyword evidence="10 12" id="KW-0137">Centromere</keyword>
<dbReference type="CDD" id="cd11565">
    <property type="entry name" value="RWD_Spc24"/>
    <property type="match status" value="1"/>
</dbReference>
<evidence type="ECO:0000256" key="10">
    <source>
        <dbReference type="ARBA" id="ARBA00023328"/>
    </source>
</evidence>
<comment type="similarity">
    <text evidence="1 12">Belongs to the SPC24 family.</text>
</comment>
<dbReference type="PANTHER" id="PTHR22142:SF2">
    <property type="entry name" value="KINETOCHORE PROTEIN SPC24"/>
    <property type="match status" value="1"/>
</dbReference>
<name>A0A9Q1AWY7_9SAUR</name>
<feature type="coiled-coil region" evidence="13">
    <location>
        <begin position="17"/>
        <end position="149"/>
    </location>
</feature>
<keyword evidence="5 12" id="KW-0498">Mitosis</keyword>
<dbReference type="EMBL" id="JAPFRF010000011">
    <property type="protein sequence ID" value="KAJ7317312.1"/>
    <property type="molecule type" value="Genomic_DNA"/>
</dbReference>
<keyword evidence="4 12" id="KW-0132">Cell division</keyword>
<evidence type="ECO:0000256" key="12">
    <source>
        <dbReference type="RuleBase" id="RU368011"/>
    </source>
</evidence>
<evidence type="ECO:0000256" key="6">
    <source>
        <dbReference type="ARBA" id="ARBA00022838"/>
    </source>
</evidence>
<dbReference type="GO" id="GO:0051301">
    <property type="term" value="P:cell division"/>
    <property type="evidence" value="ECO:0007669"/>
    <property type="project" value="UniProtKB-UniRule"/>
</dbReference>
<comment type="subcellular location">
    <subcellularLocation>
        <location evidence="12">Nucleus</location>
    </subcellularLocation>
    <subcellularLocation>
        <location evidence="12">Chromosome</location>
        <location evidence="12">Centromere</location>
        <location evidence="12">Kinetochore</location>
    </subcellularLocation>
</comment>
<dbReference type="GO" id="GO:0005634">
    <property type="term" value="C:nucleus"/>
    <property type="evidence" value="ECO:0007669"/>
    <property type="project" value="UniProtKB-SubCell"/>
</dbReference>
<keyword evidence="8 12" id="KW-0539">Nucleus</keyword>
<proteinExistence type="inferred from homology"/>
<dbReference type="GO" id="GO:0008017">
    <property type="term" value="F:microtubule binding"/>
    <property type="evidence" value="ECO:0007669"/>
    <property type="project" value="TreeGrafter"/>
</dbReference>
<dbReference type="AlphaFoldDB" id="A0A9Q1AWY7"/>
<dbReference type="Gene3D" id="3.30.160.570">
    <property type="entry name" value="Ncd80 complex, Spc24 subunit"/>
    <property type="match status" value="1"/>
</dbReference>
<organism evidence="14 15">
    <name type="scientific">Phrynocephalus forsythii</name>
    <dbReference type="NCBI Taxonomy" id="171643"/>
    <lineage>
        <taxon>Eukaryota</taxon>
        <taxon>Metazoa</taxon>
        <taxon>Chordata</taxon>
        <taxon>Craniata</taxon>
        <taxon>Vertebrata</taxon>
        <taxon>Euteleostomi</taxon>
        <taxon>Lepidosauria</taxon>
        <taxon>Squamata</taxon>
        <taxon>Bifurcata</taxon>
        <taxon>Unidentata</taxon>
        <taxon>Episquamata</taxon>
        <taxon>Toxicofera</taxon>
        <taxon>Iguania</taxon>
        <taxon>Acrodonta</taxon>
        <taxon>Agamidae</taxon>
        <taxon>Agaminae</taxon>
        <taxon>Phrynocephalus</taxon>
    </lineage>
</organism>
<comment type="subunit">
    <text evidence="12">Component of the NDC80 complex.</text>
</comment>
<comment type="caution">
    <text evidence="14">The sequence shown here is derived from an EMBL/GenBank/DDBJ whole genome shotgun (WGS) entry which is preliminary data.</text>
</comment>
<reference evidence="14" key="1">
    <citation type="journal article" date="2023" name="DNA Res.">
        <title>Chromosome-level genome assembly of Phrynocephalus forsythii using third-generation DNA sequencing and Hi-C analysis.</title>
        <authorList>
            <person name="Qi Y."/>
            <person name="Zhao W."/>
            <person name="Zhao Y."/>
            <person name="Niu C."/>
            <person name="Cao S."/>
            <person name="Zhang Y."/>
        </authorList>
    </citation>
    <scope>NUCLEOTIDE SEQUENCE</scope>
    <source>
        <tissue evidence="14">Muscle</tissue>
    </source>
</reference>
<evidence type="ECO:0000256" key="2">
    <source>
        <dbReference type="ARBA" id="ARBA00013690"/>
    </source>
</evidence>
<comment type="function">
    <text evidence="11">Acts as a component of the essential kinetochore-associated NDC80 complex, which is required for chromosome segregation and spindle checkpoint activity. Required for kinetochore integrity and the organization of stable microtubule binding sites in the outer plate of the kinetochore. The NDC80 complex synergistically enhances the affinity of the SKA1 complex for microtubules and may allow the NDC80 complex to track depolymerizing microtubules.</text>
</comment>
<keyword evidence="15" id="KW-1185">Reference proteome</keyword>
<keyword evidence="7 13" id="KW-0175">Coiled coil</keyword>
<dbReference type="InterPro" id="IPR013252">
    <property type="entry name" value="Ndc80_Spc24"/>
</dbReference>
<evidence type="ECO:0000256" key="9">
    <source>
        <dbReference type="ARBA" id="ARBA00023306"/>
    </source>
</evidence>
<dbReference type="Pfam" id="PF08286">
    <property type="entry name" value="Spc24"/>
    <property type="match status" value="1"/>
</dbReference>
<accession>A0A9Q1AWY7</accession>
<gene>
    <name evidence="14" type="ORF">JRQ81_003474</name>
</gene>
<evidence type="ECO:0000256" key="11">
    <source>
        <dbReference type="ARBA" id="ARBA00045419"/>
    </source>
</evidence>
<dbReference type="OrthoDB" id="6432863at2759"/>
<protein>
    <recommendedName>
        <fullName evidence="2 12">Kinetochore protein Spc24</fullName>
    </recommendedName>
</protein>
<evidence type="ECO:0000256" key="1">
    <source>
        <dbReference type="ARBA" id="ARBA00007804"/>
    </source>
</evidence>
<dbReference type="PANTHER" id="PTHR22142">
    <property type="match status" value="1"/>
</dbReference>
<evidence type="ECO:0000256" key="7">
    <source>
        <dbReference type="ARBA" id="ARBA00023054"/>
    </source>
</evidence>